<proteinExistence type="predicted"/>
<dbReference type="PANTHER" id="PTHR48098">
    <property type="entry name" value="ENTEROCHELIN ESTERASE-RELATED"/>
    <property type="match status" value="1"/>
</dbReference>
<evidence type="ECO:0000313" key="2">
    <source>
        <dbReference type="EMBL" id="XDQ07622.1"/>
    </source>
</evidence>
<feature type="compositionally biased region" description="Low complexity" evidence="1">
    <location>
        <begin position="258"/>
        <end position="290"/>
    </location>
</feature>
<feature type="compositionally biased region" description="Basic residues" evidence="1">
    <location>
        <begin position="331"/>
        <end position="340"/>
    </location>
</feature>
<name>A0AB39MN97_9ACTN</name>
<feature type="compositionally biased region" description="Basic residues" evidence="1">
    <location>
        <begin position="246"/>
        <end position="257"/>
    </location>
</feature>
<organism evidence="2">
    <name type="scientific">Streptomyces sp. R08</name>
    <dbReference type="NCBI Taxonomy" id="3238624"/>
    <lineage>
        <taxon>Bacteria</taxon>
        <taxon>Bacillati</taxon>
        <taxon>Actinomycetota</taxon>
        <taxon>Actinomycetes</taxon>
        <taxon>Kitasatosporales</taxon>
        <taxon>Streptomycetaceae</taxon>
        <taxon>Streptomyces</taxon>
    </lineage>
</organism>
<gene>
    <name evidence="2" type="ORF">AB5J58_48925</name>
</gene>
<dbReference type="PANTHER" id="PTHR48098:SF6">
    <property type="entry name" value="FERRI-BACILLIBACTIN ESTERASE BESA"/>
    <property type="match status" value="1"/>
</dbReference>
<keyword evidence="2" id="KW-0378">Hydrolase</keyword>
<dbReference type="InterPro" id="IPR050583">
    <property type="entry name" value="Mycobacterial_A85_antigen"/>
</dbReference>
<sequence>MMTLTAQRDQQGDATMSIAGELVTGTFGYDGGRQVTVYLPPSPPEAVVFAGDGQLISQWGAVLEATANLPPTMIVGAHRSADETQRLHEYSPGFDTQRFAAHEEFFVDDVRRWTRSRFNVALPAERTAVFGASASGELALAVGLRHPKVYGAVFCASPGAGYQPSSVLPHPLPRAYFVAGTQEPFFHENATRWAVALRSAGADVVMTQRAGAHGDAFWREELPLTTLNGGSHRPRSGPASEPGTRLPHRPAPRRKHPAPAQSAASPSRTGRRAGPAGTAGRTTAAAGGSPPHDRSPERPGPGRAGARGAWWSRRRSRPDSVVRDLADPHPHQRRTAHPGM</sequence>
<feature type="region of interest" description="Disordered" evidence="1">
    <location>
        <begin position="224"/>
        <end position="340"/>
    </location>
</feature>
<dbReference type="InterPro" id="IPR029058">
    <property type="entry name" value="AB_hydrolase_fold"/>
</dbReference>
<dbReference type="EMBL" id="CP163431">
    <property type="protein sequence ID" value="XDQ07622.1"/>
    <property type="molecule type" value="Genomic_DNA"/>
</dbReference>
<dbReference type="Gene3D" id="3.40.50.1820">
    <property type="entry name" value="alpha/beta hydrolase"/>
    <property type="match status" value="1"/>
</dbReference>
<dbReference type="RefSeq" id="WP_369192393.1">
    <property type="nucleotide sequence ID" value="NZ_CP163431.1"/>
</dbReference>
<dbReference type="GO" id="GO:0016787">
    <property type="term" value="F:hydrolase activity"/>
    <property type="evidence" value="ECO:0007669"/>
    <property type="project" value="UniProtKB-KW"/>
</dbReference>
<dbReference type="Pfam" id="PF00756">
    <property type="entry name" value="Esterase"/>
    <property type="match status" value="1"/>
</dbReference>
<dbReference type="AlphaFoldDB" id="A0AB39MN97"/>
<feature type="compositionally biased region" description="Basic and acidic residues" evidence="1">
    <location>
        <begin position="317"/>
        <end position="330"/>
    </location>
</feature>
<protein>
    <submittedName>
        <fullName evidence="2">Alpha/beta hydrolase-fold protein</fullName>
    </submittedName>
</protein>
<evidence type="ECO:0000256" key="1">
    <source>
        <dbReference type="SAM" id="MobiDB-lite"/>
    </source>
</evidence>
<dbReference type="SUPFAM" id="SSF53474">
    <property type="entry name" value="alpha/beta-Hydrolases"/>
    <property type="match status" value="1"/>
</dbReference>
<dbReference type="InterPro" id="IPR000801">
    <property type="entry name" value="Esterase-like"/>
</dbReference>
<accession>A0AB39MN97</accession>
<reference evidence="2" key="1">
    <citation type="submission" date="2024-07" db="EMBL/GenBank/DDBJ databases">
        <authorList>
            <person name="Yu S.T."/>
        </authorList>
    </citation>
    <scope>NUCLEOTIDE SEQUENCE</scope>
    <source>
        <strain evidence="2">R08</strain>
    </source>
</reference>